<dbReference type="GO" id="GO:0036064">
    <property type="term" value="C:ciliary basal body"/>
    <property type="evidence" value="ECO:0007669"/>
    <property type="project" value="TreeGrafter"/>
</dbReference>
<evidence type="ECO:0000256" key="5">
    <source>
        <dbReference type="ARBA" id="ARBA00022794"/>
    </source>
</evidence>
<proteinExistence type="inferred from homology"/>
<feature type="domain" description="IFT81 calponin homology" evidence="17">
    <location>
        <begin position="3"/>
        <end position="126"/>
    </location>
</feature>
<dbReference type="Proteomes" id="UP000018467">
    <property type="component" value="Unassembled WGS sequence"/>
</dbReference>
<dbReference type="PANTHER" id="PTHR15614:SF2">
    <property type="entry name" value="INTRAFLAGELLAR TRANSPORT PROTEIN 81 HOMOLOG"/>
    <property type="match status" value="1"/>
</dbReference>
<dbReference type="GO" id="GO:0015631">
    <property type="term" value="F:tubulin binding"/>
    <property type="evidence" value="ECO:0007669"/>
    <property type="project" value="InterPro"/>
</dbReference>
<dbReference type="GO" id="GO:0060271">
    <property type="term" value="P:cilium assembly"/>
    <property type="evidence" value="ECO:0007669"/>
    <property type="project" value="InterPro"/>
</dbReference>
<comment type="similarity">
    <text evidence="12">Belongs to the IFT81 family.</text>
</comment>
<evidence type="ECO:0000256" key="16">
    <source>
        <dbReference type="SAM" id="Coils"/>
    </source>
</evidence>
<dbReference type="FunFam" id="1.10.418.70:FF:000001">
    <property type="entry name" value="Intraflagellar transport protein 81 homolog"/>
    <property type="match status" value="1"/>
</dbReference>
<evidence type="ECO:0000256" key="9">
    <source>
        <dbReference type="ARBA" id="ARBA00023069"/>
    </source>
</evidence>
<comment type="subcellular location">
    <subcellularLocation>
        <location evidence="1">Cytoplasm</location>
        <location evidence="1">Cytoskeleton</location>
        <location evidence="1">Cilium basal body</location>
    </subcellularLocation>
</comment>
<dbReference type="GeneTree" id="ENSGT00390000000999"/>
<evidence type="ECO:0000256" key="4">
    <source>
        <dbReference type="ARBA" id="ARBA00022782"/>
    </source>
</evidence>
<evidence type="ECO:0000256" key="11">
    <source>
        <dbReference type="ARBA" id="ARBA00023273"/>
    </source>
</evidence>
<keyword evidence="2" id="KW-0963">Cytoplasm</keyword>
<dbReference type="AlphaFoldDB" id="A0A3B1IG87"/>
<evidence type="ECO:0000256" key="12">
    <source>
        <dbReference type="ARBA" id="ARBA00043983"/>
    </source>
</evidence>
<evidence type="ECO:0000256" key="6">
    <source>
        <dbReference type="ARBA" id="ARBA00022871"/>
    </source>
</evidence>
<keyword evidence="4" id="KW-0221">Differentiation</keyword>
<feature type="coiled-coil region" evidence="16">
    <location>
        <begin position="309"/>
        <end position="374"/>
    </location>
</feature>
<evidence type="ECO:0000313" key="18">
    <source>
        <dbReference type="Ensembl" id="ENSAMXP00000028927.1"/>
    </source>
</evidence>
<evidence type="ECO:0000256" key="1">
    <source>
        <dbReference type="ARBA" id="ARBA00004120"/>
    </source>
</evidence>
<feature type="coiled-coil region" evidence="16">
    <location>
        <begin position="403"/>
        <end position="451"/>
    </location>
</feature>
<evidence type="ECO:0000313" key="19">
    <source>
        <dbReference type="Proteomes" id="UP000018467"/>
    </source>
</evidence>
<dbReference type="InParanoid" id="A0A3B1IG87"/>
<dbReference type="STRING" id="7994.ENSAMXP00000028927"/>
<keyword evidence="5" id="KW-0970">Cilium biogenesis/degradation</keyword>
<dbReference type="Bgee" id="ENSAMXG00000042289">
    <property type="expression patterns" value="Expressed in testis and 13 other cell types or tissues"/>
</dbReference>
<evidence type="ECO:0000259" key="17">
    <source>
        <dbReference type="Pfam" id="PF18383"/>
    </source>
</evidence>
<reference evidence="19" key="1">
    <citation type="submission" date="2013-03" db="EMBL/GenBank/DDBJ databases">
        <authorList>
            <person name="Jeffery W."/>
            <person name="Warren W."/>
            <person name="Wilson R.K."/>
        </authorList>
    </citation>
    <scope>NUCLEOTIDE SEQUENCE</scope>
    <source>
        <strain evidence="19">female</strain>
    </source>
</reference>
<keyword evidence="9" id="KW-0969">Cilium</keyword>
<organism evidence="18 19">
    <name type="scientific">Astyanax mexicanus</name>
    <name type="common">Blind cave fish</name>
    <name type="synonym">Astyanax fasciatus mexicanus</name>
    <dbReference type="NCBI Taxonomy" id="7994"/>
    <lineage>
        <taxon>Eukaryota</taxon>
        <taxon>Metazoa</taxon>
        <taxon>Chordata</taxon>
        <taxon>Craniata</taxon>
        <taxon>Vertebrata</taxon>
        <taxon>Euteleostomi</taxon>
        <taxon>Actinopterygii</taxon>
        <taxon>Neopterygii</taxon>
        <taxon>Teleostei</taxon>
        <taxon>Ostariophysi</taxon>
        <taxon>Characiformes</taxon>
        <taxon>Characoidei</taxon>
        <taxon>Acestrorhamphidae</taxon>
        <taxon>Acestrorhamphinae</taxon>
        <taxon>Astyanax</taxon>
    </lineage>
</organism>
<dbReference type="GO" id="GO:0042073">
    <property type="term" value="P:intraciliary transport"/>
    <property type="evidence" value="ECO:0007669"/>
    <property type="project" value="InterPro"/>
</dbReference>
<keyword evidence="8 16" id="KW-0175">Coiled coil</keyword>
<evidence type="ECO:0000256" key="14">
    <source>
        <dbReference type="ARBA" id="ARBA00073058"/>
    </source>
</evidence>
<evidence type="ECO:0000256" key="8">
    <source>
        <dbReference type="ARBA" id="ARBA00023054"/>
    </source>
</evidence>
<evidence type="ECO:0000256" key="7">
    <source>
        <dbReference type="ARBA" id="ARBA00022990"/>
    </source>
</evidence>
<keyword evidence="7" id="KW-0007">Acetylation</keyword>
<sequence>MSEQLKFIVEQLNREPFKKNFNLITFDSLEPIQLLQTLNDVLAEIDSKQAIDIREEMPDQTAKRMFTLLGLLKYKPSGGLTDASSFRQGLVTGSKPVIHPILHWLLQRVPELKKRAYLARFLVKLDVPGEFLTDDVISDTYHQYEELVEGFKTYHKECEQLRNSGFSTAEIRRDIAAMEEEKDQLIKRVERLRKRVESVSNHQRMLELARQLRVEKEREESLAHQKQEQKNQLFQAEQRLQRCQIQLKDLRQAAADAKPESLVKRLEEEIKFNSYMVSDKLPKELERMRRKVRYLQKVASEPAMGHAELAELEEKIKQLSQANQEMEKKMTRTDPMDDNLTLYRQQASIIARKKEAKAEEVQESREELAAVSREVSSKSSQARGQGGVEIIRTDEFKRYVSKMRGKNITYKKKRQEIAELKSEFGILQRTEEILRQRHTAEQQQLQSLEAQKGISGFSETQEELERVSAIKSELDELKGRTLDDMSEMVKKLNSAIADKKTALSPLIKELRPLRQQCQELAQEYEEKKAQYDTCAAGLESNRSKLEQEVRVLREETAQEENRYHYINSMKEVRRAADEMKVYVSSDPQTRKKSIREQYMKNIAEQESLGKKLREQQKQVKESHGPNMRQVRMWKDLEQLLECKKQCYLRAQSQASIGQVIQDSGEDRLVL</sequence>
<evidence type="ECO:0000256" key="15">
    <source>
        <dbReference type="ARBA" id="ARBA00079903"/>
    </source>
</evidence>
<accession>A0A3B1IG87</accession>
<reference evidence="18" key="3">
    <citation type="submission" date="2025-08" db="UniProtKB">
        <authorList>
            <consortium name="Ensembl"/>
        </authorList>
    </citation>
    <scope>IDENTIFICATION</scope>
</reference>
<evidence type="ECO:0000256" key="13">
    <source>
        <dbReference type="ARBA" id="ARBA00055755"/>
    </source>
</evidence>
<keyword evidence="19" id="KW-1185">Reference proteome</keyword>
<reference evidence="18" key="4">
    <citation type="submission" date="2025-09" db="UniProtKB">
        <authorList>
            <consortium name="Ensembl"/>
        </authorList>
    </citation>
    <scope>IDENTIFICATION</scope>
</reference>
<reference evidence="19" key="2">
    <citation type="journal article" date="2014" name="Nat. Commun.">
        <title>The cavefish genome reveals candidate genes for eye loss.</title>
        <authorList>
            <person name="McGaugh S.E."/>
            <person name="Gross J.B."/>
            <person name="Aken B."/>
            <person name="Blin M."/>
            <person name="Borowsky R."/>
            <person name="Chalopin D."/>
            <person name="Hinaux H."/>
            <person name="Jeffery W.R."/>
            <person name="Keene A."/>
            <person name="Ma L."/>
            <person name="Minx P."/>
            <person name="Murphy D."/>
            <person name="O'Quin K.E."/>
            <person name="Retaux S."/>
            <person name="Rohner N."/>
            <person name="Searle S.M."/>
            <person name="Stahl B.A."/>
            <person name="Tabin C."/>
            <person name="Volff J.N."/>
            <person name="Yoshizawa M."/>
            <person name="Warren W.C."/>
        </authorList>
    </citation>
    <scope>NUCLEOTIDE SEQUENCE [LARGE SCALE GENOMIC DNA]</scope>
    <source>
        <strain evidence="19">female</strain>
    </source>
</reference>
<dbReference type="GO" id="GO:0007283">
    <property type="term" value="P:spermatogenesis"/>
    <property type="evidence" value="ECO:0007669"/>
    <property type="project" value="UniProtKB-KW"/>
</dbReference>
<comment type="function">
    <text evidence="13">Component of the intraflagellar transport (IFT) complex B: together with IFT74, forms a tubulin-binding module that specifically mediates transport of tubulin within the cilium. Binds tubulin via its CH (calponin-homology)-like region. Required for ciliogenesis. Required for proper regulation of SHH signaling. Plays an important role during spermatogenesis by modulating the assembly and elongation of the sperm flagella.</text>
</comment>
<feature type="coiled-coil region" evidence="16">
    <location>
        <begin position="168"/>
        <end position="253"/>
    </location>
</feature>
<keyword evidence="6" id="KW-0744">Spermatogenesis</keyword>
<dbReference type="Gene3D" id="1.10.418.70">
    <property type="entry name" value="Intraflagellar transport protein 81, N-terminal domain"/>
    <property type="match status" value="1"/>
</dbReference>
<dbReference type="InterPro" id="IPR041146">
    <property type="entry name" value="IFT81_CH"/>
</dbReference>
<keyword evidence="10" id="KW-0206">Cytoskeleton</keyword>
<evidence type="ECO:0000256" key="3">
    <source>
        <dbReference type="ARBA" id="ARBA00022553"/>
    </source>
</evidence>
<name>A0A3B1IG87_ASTMX</name>
<dbReference type="Ensembl" id="ENSAMXT00000030952.1">
    <property type="protein sequence ID" value="ENSAMXP00000028927.1"/>
    <property type="gene ID" value="ENSAMXG00000042289.1"/>
</dbReference>
<evidence type="ECO:0000256" key="2">
    <source>
        <dbReference type="ARBA" id="ARBA00022490"/>
    </source>
</evidence>
<dbReference type="GO" id="GO:0030992">
    <property type="term" value="C:intraciliary transport particle B"/>
    <property type="evidence" value="ECO:0007669"/>
    <property type="project" value="InterPro"/>
</dbReference>
<dbReference type="PANTHER" id="PTHR15614">
    <property type="entry name" value="INTRAFLAGELLAR TRANSPORT PROTEIN 81 HOMOLOG"/>
    <property type="match status" value="1"/>
</dbReference>
<protein>
    <recommendedName>
        <fullName evidence="14">Intraflagellar transport protein 81 homolog</fullName>
    </recommendedName>
    <alternativeName>
        <fullName evidence="15">Carnitine deficiency-associated protein expressed in ventricle 1</fullName>
    </alternativeName>
</protein>
<dbReference type="InterPro" id="IPR043016">
    <property type="entry name" value="IFT81_N_sf"/>
</dbReference>
<dbReference type="InterPro" id="IPR029600">
    <property type="entry name" value="IFT81"/>
</dbReference>
<feature type="coiled-coil region" evidence="16">
    <location>
        <begin position="510"/>
        <end position="562"/>
    </location>
</feature>
<dbReference type="GO" id="GO:0030154">
    <property type="term" value="P:cell differentiation"/>
    <property type="evidence" value="ECO:0007669"/>
    <property type="project" value="UniProtKB-KW"/>
</dbReference>
<dbReference type="Pfam" id="PF18383">
    <property type="entry name" value="IFT81_CH"/>
    <property type="match status" value="1"/>
</dbReference>
<keyword evidence="11" id="KW-0966">Cell projection</keyword>
<evidence type="ECO:0000256" key="10">
    <source>
        <dbReference type="ARBA" id="ARBA00023212"/>
    </source>
</evidence>
<keyword evidence="3" id="KW-0597">Phosphoprotein</keyword>